<evidence type="ECO:0000313" key="2">
    <source>
        <dbReference type="Proteomes" id="UP001233172"/>
    </source>
</evidence>
<sequence>MASLDVTKYVGHIWAFKVSLIGHEDKYGNDISSSCIAPSTFSVQESQEEKSVFWAFDCLNLASLGINSLLWKRKSLCFGHSTVSILPRLGSILCYGRGKVCVLGIRLSQSCLAWDQFSAMEEGKANGEGMYGVG</sequence>
<dbReference type="EMBL" id="JASAOG010000129">
    <property type="protein sequence ID" value="KAK0049161.1"/>
    <property type="molecule type" value="Genomic_DNA"/>
</dbReference>
<name>A0AAD8F3N9_BIOPF</name>
<accession>A0AAD8F3N9</accession>
<dbReference type="AlphaFoldDB" id="A0AAD8F3N9"/>
<gene>
    <name evidence="1" type="ORF">Bpfe_021440</name>
</gene>
<keyword evidence="2" id="KW-1185">Reference proteome</keyword>
<reference evidence="1" key="2">
    <citation type="submission" date="2023-04" db="EMBL/GenBank/DDBJ databases">
        <authorList>
            <person name="Bu L."/>
            <person name="Lu L."/>
            <person name="Laidemitt M.R."/>
            <person name="Zhang S.M."/>
            <person name="Mutuku M."/>
            <person name="Mkoji G."/>
            <person name="Steinauer M."/>
            <person name="Loker E.S."/>
        </authorList>
    </citation>
    <scope>NUCLEOTIDE SEQUENCE</scope>
    <source>
        <strain evidence="1">KasaAsao</strain>
        <tissue evidence="1">Whole Snail</tissue>
    </source>
</reference>
<dbReference type="Proteomes" id="UP001233172">
    <property type="component" value="Unassembled WGS sequence"/>
</dbReference>
<proteinExistence type="predicted"/>
<protein>
    <submittedName>
        <fullName evidence="1">Uncharacterized protein</fullName>
    </submittedName>
</protein>
<comment type="caution">
    <text evidence="1">The sequence shown here is derived from an EMBL/GenBank/DDBJ whole genome shotgun (WGS) entry which is preliminary data.</text>
</comment>
<organism evidence="1 2">
    <name type="scientific">Biomphalaria pfeifferi</name>
    <name type="common">Bloodfluke planorb</name>
    <name type="synonym">Freshwater snail</name>
    <dbReference type="NCBI Taxonomy" id="112525"/>
    <lineage>
        <taxon>Eukaryota</taxon>
        <taxon>Metazoa</taxon>
        <taxon>Spiralia</taxon>
        <taxon>Lophotrochozoa</taxon>
        <taxon>Mollusca</taxon>
        <taxon>Gastropoda</taxon>
        <taxon>Heterobranchia</taxon>
        <taxon>Euthyneura</taxon>
        <taxon>Panpulmonata</taxon>
        <taxon>Hygrophila</taxon>
        <taxon>Lymnaeoidea</taxon>
        <taxon>Planorbidae</taxon>
        <taxon>Biomphalaria</taxon>
    </lineage>
</organism>
<reference evidence="1" key="1">
    <citation type="journal article" date="2023" name="PLoS Negl. Trop. Dis.">
        <title>A genome sequence for Biomphalaria pfeifferi, the major vector snail for the human-infecting parasite Schistosoma mansoni.</title>
        <authorList>
            <person name="Bu L."/>
            <person name="Lu L."/>
            <person name="Laidemitt M.R."/>
            <person name="Zhang S.M."/>
            <person name="Mutuku M."/>
            <person name="Mkoji G."/>
            <person name="Steinauer M."/>
            <person name="Loker E.S."/>
        </authorList>
    </citation>
    <scope>NUCLEOTIDE SEQUENCE</scope>
    <source>
        <strain evidence="1">KasaAsao</strain>
    </source>
</reference>
<evidence type="ECO:0000313" key="1">
    <source>
        <dbReference type="EMBL" id="KAK0049161.1"/>
    </source>
</evidence>